<evidence type="ECO:0000256" key="2">
    <source>
        <dbReference type="ARBA" id="ARBA00022490"/>
    </source>
</evidence>
<dbReference type="GO" id="GO:0006302">
    <property type="term" value="P:double-strand break repair"/>
    <property type="evidence" value="ECO:0007669"/>
    <property type="project" value="TreeGrafter"/>
</dbReference>
<evidence type="ECO:0000256" key="1">
    <source>
        <dbReference type="ARBA" id="ARBA00004123"/>
    </source>
</evidence>
<name>A0A8S1BYH0_9INSE</name>
<dbReference type="GO" id="GO:0016604">
    <property type="term" value="C:nuclear body"/>
    <property type="evidence" value="ECO:0007669"/>
    <property type="project" value="TreeGrafter"/>
</dbReference>
<dbReference type="Proteomes" id="UP000494165">
    <property type="component" value="Unassembled WGS sequence"/>
</dbReference>
<dbReference type="CDD" id="cd21502">
    <property type="entry name" value="vWA_BABAM1"/>
    <property type="match status" value="1"/>
</dbReference>
<evidence type="ECO:0008006" key="9">
    <source>
        <dbReference type="Google" id="ProtNLM"/>
    </source>
</evidence>
<feature type="region of interest" description="Disordered" evidence="6">
    <location>
        <begin position="21"/>
        <end position="62"/>
    </location>
</feature>
<dbReference type="PANTHER" id="PTHR15660:SF1">
    <property type="entry name" value="BRISC AND BRCA1-A COMPLEX MEMBER 1"/>
    <property type="match status" value="1"/>
</dbReference>
<dbReference type="OrthoDB" id="547311at2759"/>
<dbReference type="PANTHER" id="PTHR15660">
    <property type="entry name" value="BRISC AND BRCA1-A COMPLEX MEMBER 1"/>
    <property type="match status" value="1"/>
</dbReference>
<evidence type="ECO:0000313" key="7">
    <source>
        <dbReference type="EMBL" id="CAB3364756.1"/>
    </source>
</evidence>
<keyword evidence="2" id="KW-0963">Cytoplasm</keyword>
<dbReference type="GO" id="GO:0007095">
    <property type="term" value="P:mitotic G2 DNA damage checkpoint signaling"/>
    <property type="evidence" value="ECO:0007669"/>
    <property type="project" value="TreeGrafter"/>
</dbReference>
<protein>
    <recommendedName>
        <fullName evidence="9">BRISC and BRCA1-A complex member 1</fullName>
    </recommendedName>
</protein>
<keyword evidence="8" id="KW-1185">Reference proteome</keyword>
<organism evidence="7 8">
    <name type="scientific">Cloeon dipterum</name>
    <dbReference type="NCBI Taxonomy" id="197152"/>
    <lineage>
        <taxon>Eukaryota</taxon>
        <taxon>Metazoa</taxon>
        <taxon>Ecdysozoa</taxon>
        <taxon>Arthropoda</taxon>
        <taxon>Hexapoda</taxon>
        <taxon>Insecta</taxon>
        <taxon>Pterygota</taxon>
        <taxon>Palaeoptera</taxon>
        <taxon>Ephemeroptera</taxon>
        <taxon>Pisciforma</taxon>
        <taxon>Baetidae</taxon>
        <taxon>Cloeon</taxon>
    </lineage>
</organism>
<proteinExistence type="predicted"/>
<sequence>MLEENMPTLSIMYTQSVITMDERKSETSDQQSVVNDSDDTSMSESNNYGNPENEEEELDKKSNTQENFNILLPRMNVQEKIIICLDLCADLHGSDPFRFGDGTKLSTLNMLKRIVQMFLFCKMTIDTKHEYALMALHRNGASWITHFTDTPSDITNTMATLKSMPQPPECDMSCVFDKIAEIIALPHVSDVSVELPSHIYRVIMLYARTNCRPILGTNCGSAKALTLSPYFFFDLIYVHEPLNDVNKDTCQSIFNDLCTELCLPTSYVFNVGRNPTKLHDCMAKLLAHPLQRPLQEDADYKLLPEEHSN</sequence>
<dbReference type="GO" id="GO:0045739">
    <property type="term" value="P:positive regulation of DNA repair"/>
    <property type="evidence" value="ECO:0007669"/>
    <property type="project" value="InterPro"/>
</dbReference>
<reference evidence="7 8" key="1">
    <citation type="submission" date="2020-04" db="EMBL/GenBank/DDBJ databases">
        <authorList>
            <person name="Alioto T."/>
            <person name="Alioto T."/>
            <person name="Gomez Garrido J."/>
        </authorList>
    </citation>
    <scope>NUCLEOTIDE SEQUENCE [LARGE SCALE GENOMIC DNA]</scope>
</reference>
<evidence type="ECO:0000256" key="3">
    <source>
        <dbReference type="ARBA" id="ARBA00022763"/>
    </source>
</evidence>
<comment type="caution">
    <text evidence="7">The sequence shown here is derived from an EMBL/GenBank/DDBJ whole genome shotgun (WGS) entry which is preliminary data.</text>
</comment>
<evidence type="ECO:0000256" key="6">
    <source>
        <dbReference type="SAM" id="MobiDB-lite"/>
    </source>
</evidence>
<evidence type="ECO:0000256" key="5">
    <source>
        <dbReference type="ARBA" id="ARBA00023242"/>
    </source>
</evidence>
<keyword evidence="5" id="KW-0539">Nucleus</keyword>
<keyword evidence="4" id="KW-0234">DNA repair</keyword>
<accession>A0A8S1BYH0</accession>
<evidence type="ECO:0000256" key="4">
    <source>
        <dbReference type="ARBA" id="ARBA00023204"/>
    </source>
</evidence>
<dbReference type="AlphaFoldDB" id="A0A8S1BYH0"/>
<evidence type="ECO:0000313" key="8">
    <source>
        <dbReference type="Proteomes" id="UP000494165"/>
    </source>
</evidence>
<gene>
    <name evidence="7" type="ORF">CLODIP_2_CD03596</name>
</gene>
<dbReference type="InterPro" id="IPR026126">
    <property type="entry name" value="BABAM1"/>
</dbReference>
<dbReference type="GO" id="GO:0070552">
    <property type="term" value="C:BRISC complex"/>
    <property type="evidence" value="ECO:0007669"/>
    <property type="project" value="InterPro"/>
</dbReference>
<keyword evidence="3" id="KW-0227">DNA damage</keyword>
<dbReference type="EMBL" id="CADEPI010000017">
    <property type="protein sequence ID" value="CAB3364756.1"/>
    <property type="molecule type" value="Genomic_DNA"/>
</dbReference>
<dbReference type="GO" id="GO:0070531">
    <property type="term" value="C:BRCA1-A complex"/>
    <property type="evidence" value="ECO:0007669"/>
    <property type="project" value="InterPro"/>
</dbReference>
<comment type="subcellular location">
    <subcellularLocation>
        <location evidence="1">Nucleus</location>
    </subcellularLocation>
</comment>